<protein>
    <submittedName>
        <fullName evidence="2">Uncharacterized protein</fullName>
    </submittedName>
</protein>
<sequence length="1023" mass="117830">MEKPATENVTKTKKSKKKAKTNATRAAGGSQSRITQGQAPSRGQNRIMDMMRNGEIETKDTPEPNKNNVETEPEMRKRLKEGIEKNYYEVEGPILVGSLQLPHGTLLKTAPLADEEIDSLRKDIKEIKLLLFCRPLLSHTSLLPAALRASSVEEFLNDPDITKSDLRGPCLKVEQPSLQDIRDACADLGRGDEPDIGEEEIFEVEESIEDEEQMKIEVCGKSIWNYSSQASMSRDGWLQFSVLAKRCDLRQAVQLCRNWDEFSQLNFLGTRQYFPASNWVSWGGDTATMQLHELGFFPYFKDLSAHEVSRSHQIGGRSQLRRQHNVVEARNIVVGYMKRKDSVTRRFIQYCTMRTGDILILVRDGRTGKIVTSPIDDELWTFREKHGLGRASKKEWDSVLKVGRKYFCTVDILRKWRLGFDDYYDVWIWDFVPGRQPMKLYGDIVHELKRAGRVTEMMDLYRPREQFHPGSRKIMKTVDEESMYPCYTVADAAEDAILFPDELTSTDRNVPFKEISNPMTRFETASATILQYLAESAKHITKGEGSSRAILDSKHGENSDESSATTIWSLPRIWEDAVATLNRNHIDPAKQQLLRRIGLLEEGSGLIGNIGWGSDIESRVKQSDKMEIMEKDRGAVMIQSFHAADLEPGAPEKYEEACNIIHGIQAKTQASGPTDWVWFLAELLDWLGVRTDYRPYSHEALAPWPHAFVIQDVVKAFACMAMFFREICLCAPATEFFKSAEGSKYLDSQLLKPLERSKTVPKHRTRVSSRYRPKSFWEEWDDIFTSAEKRNAWYADEYPPEWDAAIRPIIAKFYRAGIIQPAYLQSHPEVVPGFVTANTEPHRPGELDLFIEFVDRYRVLGDIQFPPNLVHPHEWPDLLPAARRFAFKHVGARFAVLRLWTAPHFYPLMIRWNNRRLASFLDPVGRVWEWKYIPKDAFSSEWSIYNTLKLRLDLLREQFGNRVTHRGDVILVMGTEELDLLRYVVAVTFAIQTKPWYREIDLWKSFVNVDLGFLEGLDPYWLD</sequence>
<feature type="region of interest" description="Disordered" evidence="1">
    <location>
        <begin position="1"/>
        <end position="74"/>
    </location>
</feature>
<keyword evidence="3" id="KW-1185">Reference proteome</keyword>
<comment type="caution">
    <text evidence="2">The sequence shown here is derived from an EMBL/GenBank/DDBJ whole genome shotgun (WGS) entry which is preliminary data.</text>
</comment>
<gene>
    <name evidence="2" type="ORF">DL764_004008</name>
</gene>
<evidence type="ECO:0000256" key="1">
    <source>
        <dbReference type="SAM" id="MobiDB-lite"/>
    </source>
</evidence>
<accession>A0A4Q4TH34</accession>
<dbReference type="EMBL" id="QJNU01000179">
    <property type="protein sequence ID" value="RYP05154.1"/>
    <property type="molecule type" value="Genomic_DNA"/>
</dbReference>
<feature type="compositionally biased region" description="Polar residues" evidence="1">
    <location>
        <begin position="29"/>
        <end position="44"/>
    </location>
</feature>
<dbReference type="AlphaFoldDB" id="A0A4Q4TH34"/>
<dbReference type="OrthoDB" id="5326588at2759"/>
<dbReference type="Proteomes" id="UP000293360">
    <property type="component" value="Unassembled WGS sequence"/>
</dbReference>
<name>A0A4Q4TH34_9PEZI</name>
<evidence type="ECO:0000313" key="3">
    <source>
        <dbReference type="Proteomes" id="UP000293360"/>
    </source>
</evidence>
<organism evidence="2 3">
    <name type="scientific">Monosporascus ibericus</name>
    <dbReference type="NCBI Taxonomy" id="155417"/>
    <lineage>
        <taxon>Eukaryota</taxon>
        <taxon>Fungi</taxon>
        <taxon>Dikarya</taxon>
        <taxon>Ascomycota</taxon>
        <taxon>Pezizomycotina</taxon>
        <taxon>Sordariomycetes</taxon>
        <taxon>Xylariomycetidae</taxon>
        <taxon>Xylariales</taxon>
        <taxon>Xylariales incertae sedis</taxon>
        <taxon>Monosporascus</taxon>
    </lineage>
</organism>
<feature type="compositionally biased region" description="Basic and acidic residues" evidence="1">
    <location>
        <begin position="52"/>
        <end position="63"/>
    </location>
</feature>
<reference evidence="2 3" key="1">
    <citation type="submission" date="2018-06" db="EMBL/GenBank/DDBJ databases">
        <title>Complete Genomes of Monosporascus.</title>
        <authorList>
            <person name="Robinson A.J."/>
            <person name="Natvig D.O."/>
        </authorList>
    </citation>
    <scope>NUCLEOTIDE SEQUENCE [LARGE SCALE GENOMIC DNA]</scope>
    <source>
        <strain evidence="2 3">CBS 110550</strain>
    </source>
</reference>
<dbReference type="STRING" id="155417.A0A4Q4TH34"/>
<proteinExistence type="predicted"/>
<feature type="compositionally biased region" description="Basic residues" evidence="1">
    <location>
        <begin position="11"/>
        <end position="20"/>
    </location>
</feature>
<evidence type="ECO:0000313" key="2">
    <source>
        <dbReference type="EMBL" id="RYP05154.1"/>
    </source>
</evidence>